<reference evidence="2 3" key="1">
    <citation type="journal article" date="2011" name="Genome Res.">
        <title>Phylogeny-wide analysis of social amoeba genomes highlights ancient origins for complex intercellular communication.</title>
        <authorList>
            <person name="Heidel A.J."/>
            <person name="Lawal H.M."/>
            <person name="Felder M."/>
            <person name="Schilde C."/>
            <person name="Helps N.R."/>
            <person name="Tunggal B."/>
            <person name="Rivero F."/>
            <person name="John U."/>
            <person name="Schleicher M."/>
            <person name="Eichinger L."/>
            <person name="Platzer M."/>
            <person name="Noegel A.A."/>
            <person name="Schaap P."/>
            <person name="Gloeckner G."/>
        </authorList>
    </citation>
    <scope>NUCLEOTIDE SEQUENCE [LARGE SCALE GENOMIC DNA]</scope>
    <source>
        <strain evidence="3">ATCC 26659 / Pp 5 / PN500</strain>
    </source>
</reference>
<dbReference type="Gene3D" id="3.30.420.40">
    <property type="match status" value="2"/>
</dbReference>
<dbReference type="GeneID" id="31365329"/>
<proteinExistence type="inferred from homology"/>
<name>D3BP94_HETP5</name>
<evidence type="ECO:0000313" key="2">
    <source>
        <dbReference type="EMBL" id="EFA77104.1"/>
    </source>
</evidence>
<gene>
    <name evidence="2" type="primary">act17</name>
    <name evidence="2" type="ORF">PPL_09857</name>
</gene>
<dbReference type="Gene3D" id="3.90.640.10">
    <property type="entry name" value="Actin, Chain A, domain 4"/>
    <property type="match status" value="1"/>
</dbReference>
<comment type="similarity">
    <text evidence="1">Belongs to the actin family.</text>
</comment>
<dbReference type="SMART" id="SM00268">
    <property type="entry name" value="ACTIN"/>
    <property type="match status" value="1"/>
</dbReference>
<keyword evidence="3" id="KW-1185">Reference proteome</keyword>
<comment type="caution">
    <text evidence="2">The sequence shown here is derived from an EMBL/GenBank/DDBJ whole genome shotgun (WGS) entry which is preliminary data.</text>
</comment>
<dbReference type="EMBL" id="ADBJ01000044">
    <property type="protein sequence ID" value="EFA77104.1"/>
    <property type="molecule type" value="Genomic_DNA"/>
</dbReference>
<dbReference type="PRINTS" id="PR00190">
    <property type="entry name" value="ACTIN"/>
</dbReference>
<sequence>MNPTIVIDCGSSLTKSGIAGESFPKYVFPTLIGKHVDEPMKTYVGEDVNVNDDQMAVIVPIKNGRVSDLFGVEQLFGDIFFNKLKVSPSECSLLITEPSIINKSHREKMISIAFDVFQVSSIHIGKQTSLSLYPTGLSNGLVVDCGHDISQVVPIFNGNPIDYSILNSNFGGGILNERLDKLLSFKGLKLSTKSICDLKENLESSHKYTLPDGKTISLGGNELTNGLDDLLQPSFMGIETATVESLIEESISSCGEELQNELFGNIVLSGGTTMMNGFKDHLENKLQSTVTGKTKIRIFEHPARGYLSWLGGSMLSSSSGFVKNHFVSKSQYDEYGLSIFN</sequence>
<accession>D3BP94</accession>
<dbReference type="RefSeq" id="XP_020429233.1">
    <property type="nucleotide sequence ID" value="XM_020580646.1"/>
</dbReference>
<dbReference type="InterPro" id="IPR043129">
    <property type="entry name" value="ATPase_NBD"/>
</dbReference>
<evidence type="ECO:0000313" key="3">
    <source>
        <dbReference type="Proteomes" id="UP000001396"/>
    </source>
</evidence>
<dbReference type="STRING" id="670386.D3BP94"/>
<organism evidence="2 3">
    <name type="scientific">Heterostelium pallidum (strain ATCC 26659 / Pp 5 / PN500)</name>
    <name type="common">Cellular slime mold</name>
    <name type="synonym">Polysphondylium pallidum</name>
    <dbReference type="NCBI Taxonomy" id="670386"/>
    <lineage>
        <taxon>Eukaryota</taxon>
        <taxon>Amoebozoa</taxon>
        <taxon>Evosea</taxon>
        <taxon>Eumycetozoa</taxon>
        <taxon>Dictyostelia</taxon>
        <taxon>Acytosteliales</taxon>
        <taxon>Acytosteliaceae</taxon>
        <taxon>Heterostelium</taxon>
    </lineage>
</organism>
<dbReference type="Proteomes" id="UP000001396">
    <property type="component" value="Unassembled WGS sequence"/>
</dbReference>
<dbReference type="InterPro" id="IPR004000">
    <property type="entry name" value="Actin"/>
</dbReference>
<dbReference type="SUPFAM" id="SSF53067">
    <property type="entry name" value="Actin-like ATPase domain"/>
    <property type="match status" value="2"/>
</dbReference>
<dbReference type="AlphaFoldDB" id="D3BP94"/>
<dbReference type="InParanoid" id="D3BP94"/>
<evidence type="ECO:0000256" key="1">
    <source>
        <dbReference type="RuleBase" id="RU000487"/>
    </source>
</evidence>
<protein>
    <submittedName>
        <fullName evidence="2">Actin</fullName>
    </submittedName>
</protein>
<dbReference type="Pfam" id="PF00022">
    <property type="entry name" value="Actin"/>
    <property type="match status" value="2"/>
</dbReference>
<dbReference type="PANTHER" id="PTHR11937">
    <property type="entry name" value="ACTIN"/>
    <property type="match status" value="1"/>
</dbReference>